<gene>
    <name evidence="7" type="ORF">AB835_10265</name>
</gene>
<name>A0A1D2QNK9_9GAMM</name>
<proteinExistence type="predicted"/>
<dbReference type="InterPro" id="IPR005598">
    <property type="entry name" value="ATP_synth_I"/>
</dbReference>
<protein>
    <recommendedName>
        <fullName evidence="9">F0F1 ATP synthase subunit I</fullName>
    </recommendedName>
</protein>
<keyword evidence="3 6" id="KW-0812">Transmembrane</keyword>
<comment type="subcellular location">
    <subcellularLocation>
        <location evidence="1">Cell membrane</location>
        <topology evidence="1">Multi-pass membrane protein</topology>
    </subcellularLocation>
</comment>
<dbReference type="GO" id="GO:0005886">
    <property type="term" value="C:plasma membrane"/>
    <property type="evidence" value="ECO:0007669"/>
    <property type="project" value="UniProtKB-SubCell"/>
</dbReference>
<keyword evidence="5 6" id="KW-0472">Membrane</keyword>
<accession>A0A1D2QNK9</accession>
<dbReference type="Pfam" id="PF03899">
    <property type="entry name" value="ATP-synt_I"/>
    <property type="match status" value="1"/>
</dbReference>
<feature type="transmembrane region" description="Helical" evidence="6">
    <location>
        <begin position="36"/>
        <end position="57"/>
    </location>
</feature>
<evidence type="ECO:0000256" key="6">
    <source>
        <dbReference type="SAM" id="Phobius"/>
    </source>
</evidence>
<keyword evidence="4 6" id="KW-1133">Transmembrane helix</keyword>
<evidence type="ECO:0000256" key="4">
    <source>
        <dbReference type="ARBA" id="ARBA00022989"/>
    </source>
</evidence>
<evidence type="ECO:0008006" key="9">
    <source>
        <dbReference type="Google" id="ProtNLM"/>
    </source>
</evidence>
<evidence type="ECO:0000256" key="1">
    <source>
        <dbReference type="ARBA" id="ARBA00004651"/>
    </source>
</evidence>
<organism evidence="7 8">
    <name type="scientific">Candidatus Endobugula sertula</name>
    <name type="common">Bugula neritina bacterial symbiont</name>
    <dbReference type="NCBI Taxonomy" id="62101"/>
    <lineage>
        <taxon>Bacteria</taxon>
        <taxon>Pseudomonadati</taxon>
        <taxon>Pseudomonadota</taxon>
        <taxon>Gammaproteobacteria</taxon>
        <taxon>Cellvibrionales</taxon>
        <taxon>Cellvibrionaceae</taxon>
        <taxon>Candidatus Endobugula</taxon>
    </lineage>
</organism>
<comment type="caution">
    <text evidence="7">The sequence shown here is derived from an EMBL/GenBank/DDBJ whole genome shotgun (WGS) entry which is preliminary data.</text>
</comment>
<feature type="transmembrane region" description="Helical" evidence="6">
    <location>
        <begin position="77"/>
        <end position="94"/>
    </location>
</feature>
<evidence type="ECO:0000256" key="3">
    <source>
        <dbReference type="ARBA" id="ARBA00022692"/>
    </source>
</evidence>
<feature type="transmembrane region" description="Helical" evidence="6">
    <location>
        <begin position="100"/>
        <end position="118"/>
    </location>
</feature>
<feature type="transmembrane region" description="Helical" evidence="6">
    <location>
        <begin position="12"/>
        <end position="30"/>
    </location>
</feature>
<evidence type="ECO:0000313" key="7">
    <source>
        <dbReference type="EMBL" id="ODS23155.1"/>
    </source>
</evidence>
<evidence type="ECO:0000256" key="2">
    <source>
        <dbReference type="ARBA" id="ARBA00022475"/>
    </source>
</evidence>
<dbReference type="Proteomes" id="UP000242502">
    <property type="component" value="Unassembled WGS sequence"/>
</dbReference>
<sequence>MAKITYRILLRLWLQQGFLLLIATLVFWWFSPLISYSILVGGLIYIIPNMYFSVYAFRFRGVQATQQVLLGFYRGEVGKFLLSSVGFAAVFTLVNPLNVLALFMVYVVLTVVQWLQLAKIQS</sequence>
<dbReference type="STRING" id="62101.AB835_10265"/>
<keyword evidence="2" id="KW-1003">Cell membrane</keyword>
<dbReference type="EMBL" id="MDLC01000037">
    <property type="protein sequence ID" value="ODS23155.1"/>
    <property type="molecule type" value="Genomic_DNA"/>
</dbReference>
<evidence type="ECO:0000313" key="8">
    <source>
        <dbReference type="Proteomes" id="UP000242502"/>
    </source>
</evidence>
<evidence type="ECO:0000256" key="5">
    <source>
        <dbReference type="ARBA" id="ARBA00023136"/>
    </source>
</evidence>
<dbReference type="AlphaFoldDB" id="A0A1D2QNK9"/>
<reference evidence="7 8" key="1">
    <citation type="journal article" date="2016" name="Appl. Environ. Microbiol.">
        <title>Lack of Overt Genome Reduction in the Bryostatin-Producing Bryozoan Symbiont "Candidatus Endobugula sertula".</title>
        <authorList>
            <person name="Miller I.J."/>
            <person name="Vanee N."/>
            <person name="Fong S.S."/>
            <person name="Lim-Fong G.E."/>
            <person name="Kwan J.C."/>
        </authorList>
    </citation>
    <scope>NUCLEOTIDE SEQUENCE [LARGE SCALE GENOMIC DNA]</scope>
    <source>
        <strain evidence="7">AB1-4</strain>
    </source>
</reference>